<organism evidence="1 2">
    <name type="scientific">Streptomyces fradiae</name>
    <name type="common">Streptomyces roseoflavus</name>
    <dbReference type="NCBI Taxonomy" id="1906"/>
    <lineage>
        <taxon>Bacteria</taxon>
        <taxon>Bacillati</taxon>
        <taxon>Actinomycetota</taxon>
        <taxon>Actinomycetes</taxon>
        <taxon>Kitasatosporales</taxon>
        <taxon>Streptomycetaceae</taxon>
        <taxon>Streptomyces</taxon>
    </lineage>
</organism>
<gene>
    <name evidence="1" type="ORF">ADZ36_18710</name>
</gene>
<protein>
    <submittedName>
        <fullName evidence="1">Cytochrome P450</fullName>
    </submittedName>
</protein>
<proteinExistence type="predicted"/>
<keyword evidence="2" id="KW-1185">Reference proteome</keyword>
<accession>A0ACC4W8P5</accession>
<reference evidence="1" key="1">
    <citation type="submission" date="2015-07" db="EMBL/GenBank/DDBJ databases">
        <title>Draft genome sequence of Streptomyces fradiae, a resistant strain to nitron-oligomycin.</title>
        <authorList>
            <person name="Vatlin A.A."/>
            <person name="Bekker O.B."/>
            <person name="Danilenko V.N."/>
        </authorList>
    </citation>
    <scope>NUCLEOTIDE SEQUENCE</scope>
    <source>
        <strain evidence="1">Olg1-1</strain>
    </source>
</reference>
<dbReference type="Proteomes" id="UP000037185">
    <property type="component" value="Unassembled WGS sequence"/>
</dbReference>
<dbReference type="EMBL" id="LGSP01000037">
    <property type="protein sequence ID" value="KNE81013.1"/>
    <property type="molecule type" value="Genomic_DNA"/>
</dbReference>
<sequence length="471" mass="52224">MRAVQTNPIEVPTASGLPLLGSMLDLRRDPLETYERARKEHGDLVRIVAGLPGLRTKIYFVFSADGAQQVLASQSANFRKDDAFSLEMRETFGNGLLSSLDDDHLRQRRLLSPLFTKKKVADYADAICDEVDALCDQWEADGGAGADLNEDMSRLTVRMITRILFGADAEEAAEVVRRCMPALSTYTLRRGLMPVKLPRSVPTPANRRARAAQAELHALCDRLIEQRRRSGGTVGEQGADDLLTLLINARSDEDTPLNDRELRDQVLVFLLAGSDTTATSLTFALYLLARHREVQDATRAEVLSVLGGRRPAPADLDALPGLERVLKEAMRLYPAAPVLIRRAVRATVVEGRAIPAGAYVYVSPWVTHRHPSYWPQPERFDPERFRPERESGRSRYAWFPLGGGPRSCIGNHFAMLQMKLTVAVLLQRYRFTGVAEEVPLETGVTIRAARSVDCRLAPADQSSADALPTSR</sequence>
<evidence type="ECO:0000313" key="2">
    <source>
        <dbReference type="Proteomes" id="UP000037185"/>
    </source>
</evidence>
<comment type="caution">
    <text evidence="1">The sequence shown here is derived from an EMBL/GenBank/DDBJ whole genome shotgun (WGS) entry which is preliminary data.</text>
</comment>
<evidence type="ECO:0000313" key="1">
    <source>
        <dbReference type="EMBL" id="KNE81013.1"/>
    </source>
</evidence>
<name>A0ACC4W8P5_STRFR</name>